<evidence type="ECO:0000313" key="1">
    <source>
        <dbReference type="EMBL" id="VTZ60745.1"/>
    </source>
</evidence>
<proteinExistence type="predicted"/>
<dbReference type="AlphaFoldDB" id="A0A508WU43"/>
<accession>A0A508WU43</accession>
<reference evidence="1" key="1">
    <citation type="submission" date="2019-06" db="EMBL/GenBank/DDBJ databases">
        <authorList>
            <person name="Le Quere A."/>
            <person name="Colella S."/>
        </authorList>
    </citation>
    <scope>NUCLEOTIDE SEQUENCE</scope>
    <source>
        <strain evidence="1">EmedicaeMD41</strain>
    </source>
</reference>
<dbReference type="EMBL" id="CABFNB010000083">
    <property type="protein sequence ID" value="VTZ60745.1"/>
    <property type="molecule type" value="Genomic_DNA"/>
</dbReference>
<name>A0A508WU43_9HYPH</name>
<gene>
    <name evidence="1" type="ORF">EMEDMD4_190005</name>
</gene>
<sequence length="88" mass="10098">MIHLAESLTGFLSVRRTSAASREDNHHTGQQFPIHSILPFLGWDWINASFYARQRQLLRAASLFSFREVLAGRGRPGGREFGKCVRRR</sequence>
<dbReference type="Proteomes" id="UP000507954">
    <property type="component" value="Unassembled WGS sequence"/>
</dbReference>
<protein>
    <submittedName>
        <fullName evidence="1">Uncharacterized protein</fullName>
    </submittedName>
</protein>
<organism evidence="1">
    <name type="scientific">Sinorhizobium medicae</name>
    <dbReference type="NCBI Taxonomy" id="110321"/>
    <lineage>
        <taxon>Bacteria</taxon>
        <taxon>Pseudomonadati</taxon>
        <taxon>Pseudomonadota</taxon>
        <taxon>Alphaproteobacteria</taxon>
        <taxon>Hyphomicrobiales</taxon>
        <taxon>Rhizobiaceae</taxon>
        <taxon>Sinorhizobium/Ensifer group</taxon>
        <taxon>Sinorhizobium</taxon>
    </lineage>
</organism>